<organism evidence="1 2">
    <name type="scientific">Hymenobacter qilianensis</name>
    <dbReference type="NCBI Taxonomy" id="1385715"/>
    <lineage>
        <taxon>Bacteria</taxon>
        <taxon>Pseudomonadati</taxon>
        <taxon>Bacteroidota</taxon>
        <taxon>Cytophagia</taxon>
        <taxon>Cytophagales</taxon>
        <taxon>Hymenobacteraceae</taxon>
        <taxon>Hymenobacter</taxon>
    </lineage>
</organism>
<accession>A0A7H0GUP6</accession>
<evidence type="ECO:0000313" key="2">
    <source>
        <dbReference type="Proteomes" id="UP000516093"/>
    </source>
</evidence>
<gene>
    <name evidence="1" type="ORF">H9L05_19245</name>
</gene>
<name>A0A7H0GUP6_9BACT</name>
<dbReference type="EMBL" id="CP060784">
    <property type="protein sequence ID" value="QNP52012.1"/>
    <property type="molecule type" value="Genomic_DNA"/>
</dbReference>
<dbReference type="KEGG" id="hqi:H9L05_19245"/>
<dbReference type="Proteomes" id="UP000516093">
    <property type="component" value="Chromosome"/>
</dbReference>
<protein>
    <submittedName>
        <fullName evidence="1">Uncharacterized protein</fullName>
    </submittedName>
</protein>
<sequence>MPGLEILLDTPSICIAHDHCNQWLYVDWKGEQNESSIWVGRQQLVEWLRRTKCQKMLNDNSNLEGPWQEASQWLDEAFFQTLADAGLHYLAWVYSPIISAGVSLMMPFPASASR</sequence>
<proteinExistence type="predicted"/>
<dbReference type="AlphaFoldDB" id="A0A7H0GUP6"/>
<evidence type="ECO:0000313" key="1">
    <source>
        <dbReference type="EMBL" id="QNP52012.1"/>
    </source>
</evidence>
<dbReference type="RefSeq" id="WP_187732280.1">
    <property type="nucleotide sequence ID" value="NZ_CP060784.1"/>
</dbReference>
<reference evidence="1 2" key="1">
    <citation type="submission" date="2020-08" db="EMBL/GenBank/DDBJ databases">
        <title>Genome sequence of Hymenobacter qilianensis JCM 19763T.</title>
        <authorList>
            <person name="Hyun D.-W."/>
            <person name="Bae J.-W."/>
        </authorList>
    </citation>
    <scope>NUCLEOTIDE SEQUENCE [LARGE SCALE GENOMIC DNA]</scope>
    <source>
        <strain evidence="1 2">JCM 19763</strain>
    </source>
</reference>
<keyword evidence="2" id="KW-1185">Reference proteome</keyword>